<dbReference type="AlphaFoldDB" id="A0AAJ0B537"/>
<evidence type="ECO:0000313" key="3">
    <source>
        <dbReference type="Proteomes" id="UP001239445"/>
    </source>
</evidence>
<feature type="region of interest" description="Disordered" evidence="1">
    <location>
        <begin position="1"/>
        <end position="24"/>
    </location>
</feature>
<dbReference type="Proteomes" id="UP001239445">
    <property type="component" value="Unassembled WGS sequence"/>
</dbReference>
<proteinExistence type="predicted"/>
<feature type="compositionally biased region" description="Polar residues" evidence="1">
    <location>
        <begin position="8"/>
        <end position="17"/>
    </location>
</feature>
<keyword evidence="3" id="KW-1185">Reference proteome</keyword>
<feature type="region of interest" description="Disordered" evidence="1">
    <location>
        <begin position="554"/>
        <end position="584"/>
    </location>
</feature>
<feature type="compositionally biased region" description="Polar residues" evidence="1">
    <location>
        <begin position="484"/>
        <end position="493"/>
    </location>
</feature>
<gene>
    <name evidence="2" type="ORF">QBC47DRAFT_150752</name>
</gene>
<feature type="compositionally biased region" description="Basic and acidic residues" evidence="1">
    <location>
        <begin position="701"/>
        <end position="717"/>
    </location>
</feature>
<evidence type="ECO:0000313" key="2">
    <source>
        <dbReference type="EMBL" id="KAK1749556.1"/>
    </source>
</evidence>
<evidence type="ECO:0000256" key="1">
    <source>
        <dbReference type="SAM" id="MobiDB-lite"/>
    </source>
</evidence>
<feature type="compositionally biased region" description="Basic and acidic residues" evidence="1">
    <location>
        <begin position="657"/>
        <end position="688"/>
    </location>
</feature>
<feature type="compositionally biased region" description="Basic and acidic residues" evidence="1">
    <location>
        <begin position="515"/>
        <end position="526"/>
    </location>
</feature>
<feature type="compositionally biased region" description="Basic residues" evidence="1">
    <location>
        <begin position="494"/>
        <end position="514"/>
    </location>
</feature>
<dbReference type="EMBL" id="MU839856">
    <property type="protein sequence ID" value="KAK1749556.1"/>
    <property type="molecule type" value="Genomic_DNA"/>
</dbReference>
<feature type="region of interest" description="Disordered" evidence="1">
    <location>
        <begin position="399"/>
        <end position="435"/>
    </location>
</feature>
<accession>A0AAJ0B537</accession>
<feature type="compositionally biased region" description="Basic and acidic residues" evidence="1">
    <location>
        <begin position="410"/>
        <end position="435"/>
    </location>
</feature>
<organism evidence="2 3">
    <name type="scientific">Echria macrotheca</name>
    <dbReference type="NCBI Taxonomy" id="438768"/>
    <lineage>
        <taxon>Eukaryota</taxon>
        <taxon>Fungi</taxon>
        <taxon>Dikarya</taxon>
        <taxon>Ascomycota</taxon>
        <taxon>Pezizomycotina</taxon>
        <taxon>Sordariomycetes</taxon>
        <taxon>Sordariomycetidae</taxon>
        <taxon>Sordariales</taxon>
        <taxon>Schizotheciaceae</taxon>
        <taxon>Echria</taxon>
    </lineage>
</organism>
<sequence>MCAAQLHSGKNNSNSKLKMSPSPPAGYLITPLTEVPDNKEEENKYKIIGELPLHENVGGGKSANTSVSVVQGVVRIERDNDAKRHYRIVVAFHLQVKIHGFEMGYFKTVDRLFDFVSLRYLHNKDEVHEVLPDGNPLITGIEVTEESTKTKSAGLGVSGTVPIPTVTPSLSIQVGREEKLTVKRNVDSWTTGLSNERWYQKRPSHFEHGGEYHGEETTQRLSRHHHVFQVQSQHAKDCDCECPFSPEFCPFRESDLYYSRCVHWFWQVQAQPRLWVPEIYESVTFLITVTRIVDPDKIDLENVATQNVQRYLHFDFVVKTRLRELGWTLRDRFSPWRPRKPAEVRAKTDFGYPLGVEKVKFCIRACPEGISWPETPTGNLQQEAVDATFDAVVRRHAVPHNLGSARERKKKAEQDRERQYRDAERATLETNKLRQEMENRLREMESRHTAESMRRDIDVLKDTLASRSYAPCRCTSSSRSSSTDSYYEGQSPSPHHHHNHHHHHHNHHHHHHHLHESYERRSHEYGECGGGTASHHEEYPSDWEVDSTHYELPRGRATRRSHPAPEMPIVSDPHQSQYGSEEDDLRVHRSVYVSRRRRRSFSSTGLERVHLGRHRSRASSAGPEVMRCRRHMHLDGMDARIAERIDEFERRLRAEEEKAAEERQRLREEAEKDMKARREEQERRESKPPSKRLFKPGLGVKKQEPEDRPIELVDHPDPCELDQNYEWVRKKERQHHHHRRKSPTLLVYLAGGRLT</sequence>
<feature type="region of interest" description="Disordered" evidence="1">
    <location>
        <begin position="469"/>
        <end position="539"/>
    </location>
</feature>
<protein>
    <submittedName>
        <fullName evidence="2">Uncharacterized protein</fullName>
    </submittedName>
</protein>
<reference evidence="2" key="1">
    <citation type="submission" date="2023-06" db="EMBL/GenBank/DDBJ databases">
        <title>Genome-scale phylogeny and comparative genomics of the fungal order Sordariales.</title>
        <authorList>
            <consortium name="Lawrence Berkeley National Laboratory"/>
            <person name="Hensen N."/>
            <person name="Bonometti L."/>
            <person name="Westerberg I."/>
            <person name="Brannstrom I.O."/>
            <person name="Guillou S."/>
            <person name="Cros-Aarteil S."/>
            <person name="Calhoun S."/>
            <person name="Haridas S."/>
            <person name="Kuo A."/>
            <person name="Mondo S."/>
            <person name="Pangilinan J."/>
            <person name="Riley R."/>
            <person name="Labutti K."/>
            <person name="Andreopoulos B."/>
            <person name="Lipzen A."/>
            <person name="Chen C."/>
            <person name="Yanf M."/>
            <person name="Daum C."/>
            <person name="Ng V."/>
            <person name="Clum A."/>
            <person name="Steindorff A."/>
            <person name="Ohm R."/>
            <person name="Martin F."/>
            <person name="Silar P."/>
            <person name="Natvig D."/>
            <person name="Lalanne C."/>
            <person name="Gautier V."/>
            <person name="Ament-Velasquez S.L."/>
            <person name="Kruys A."/>
            <person name="Hutchinson M.I."/>
            <person name="Powell A.J."/>
            <person name="Barry K."/>
            <person name="Miller A.N."/>
            <person name="Grigoriev I.V."/>
            <person name="Debuchy R."/>
            <person name="Gladieux P."/>
            <person name="Thoren M.H."/>
            <person name="Johannesson H."/>
        </authorList>
    </citation>
    <scope>NUCLEOTIDE SEQUENCE</scope>
    <source>
        <strain evidence="2">PSN4</strain>
    </source>
</reference>
<feature type="compositionally biased region" description="Low complexity" evidence="1">
    <location>
        <begin position="472"/>
        <end position="483"/>
    </location>
</feature>
<feature type="region of interest" description="Disordered" evidence="1">
    <location>
        <begin position="657"/>
        <end position="717"/>
    </location>
</feature>
<name>A0AAJ0B537_9PEZI</name>
<comment type="caution">
    <text evidence="2">The sequence shown here is derived from an EMBL/GenBank/DDBJ whole genome shotgun (WGS) entry which is preliminary data.</text>
</comment>